<keyword evidence="3 8" id="KW-0347">Helicase</keyword>
<dbReference type="EMBL" id="LGUB01000002">
    <property type="protein sequence ID" value="KRH95257.1"/>
    <property type="molecule type" value="Genomic_DNA"/>
</dbReference>
<evidence type="ECO:0000256" key="3">
    <source>
        <dbReference type="ARBA" id="ARBA00022806"/>
    </source>
</evidence>
<sequence>MDRYKNLIQKEIEKNSKILITSPTGTGKSTFIPQILCEKWQNKKIALIQPRRLAVLNIYSFLSKKMKINYKIRHFKKINKGANLTVMTDGIFIREILNGKTYDFVIIDEVHERSLRTEFLLLYLQKTAVEKLIFMSATISSNTIESFFNCKRLDLKIKGFKSEIFYEKEPVPDYLFAAYYKIKKILTDDTVKNENHKDILVFLPGEDDIIELKKMLRRLGIDAMMVYSNATYSDDKKSEKFQPEGEKFQPEGEKSQSEDKKSQSEDKKFHSEGEKFQSEGEKFHFEDKKFQPEDEKFQSEDKKFQSEDEKFQSEDEKFQSEDKKFQSEDEKFQSEDKKFQSEDEKSHSTKQGTDFKIAEKSINFNLNDLFVQRQDNNLKVILATNIAETSVTIPNIKYVIDTGMQKTKIFQNFNYLGMQAISKESAEQRKGRCNRITDGICYRLYTEEMYQKLDNMVPEVLRCDLSDLILWLLSVKIDPFHTNFISIPSKQNIESAYRFLFNIGAICLQNIENQVNKTNKKYHSKILERFNKKCKAQPPENDQTIITISNLGRQLLKYPLDINIAYFFHIANEMNCGISASKIIALISEENHNFIQKPKICDILSLLELFDLFIGENQQEKENEQPFQDSKLIESTISQKKDQKFNLYDYLKEKKINITALKRAVLTHEQLLKFAQGDQTNKIEKAFYQAFRHNQTVRSELNGQYNTLNGEIVHVHPTSYFFKKKENRLVFVDVICTNRPYMRIVGRCFDE</sequence>
<evidence type="ECO:0000259" key="7">
    <source>
        <dbReference type="PROSITE" id="PS51194"/>
    </source>
</evidence>
<dbReference type="InterPro" id="IPR001650">
    <property type="entry name" value="Helicase_C-like"/>
</dbReference>
<dbReference type="AlphaFoldDB" id="A0A0R0M179"/>
<dbReference type="InterPro" id="IPR014001">
    <property type="entry name" value="Helicase_ATP-bd"/>
</dbReference>
<feature type="region of interest" description="Disordered" evidence="5">
    <location>
        <begin position="235"/>
        <end position="352"/>
    </location>
</feature>
<dbReference type="Pfam" id="PF00270">
    <property type="entry name" value="DEAD"/>
    <property type="match status" value="1"/>
</dbReference>
<evidence type="ECO:0000256" key="4">
    <source>
        <dbReference type="ARBA" id="ARBA00022840"/>
    </source>
</evidence>
<evidence type="ECO:0000313" key="8">
    <source>
        <dbReference type="EMBL" id="KRH95257.1"/>
    </source>
</evidence>
<evidence type="ECO:0000256" key="1">
    <source>
        <dbReference type="ARBA" id="ARBA00022741"/>
    </source>
</evidence>
<keyword evidence="2" id="KW-0378">Hydrolase</keyword>
<evidence type="ECO:0000256" key="2">
    <source>
        <dbReference type="ARBA" id="ARBA00022801"/>
    </source>
</evidence>
<proteinExistence type="predicted"/>
<dbReference type="CDD" id="cd18791">
    <property type="entry name" value="SF2_C_RHA"/>
    <property type="match status" value="1"/>
</dbReference>
<accession>A0A0R0M179</accession>
<feature type="domain" description="Helicase C-terminal" evidence="7">
    <location>
        <begin position="296"/>
        <end position="476"/>
    </location>
</feature>
<dbReference type="SMART" id="SM00490">
    <property type="entry name" value="HELICc"/>
    <property type="match status" value="1"/>
</dbReference>
<dbReference type="Proteomes" id="UP000051530">
    <property type="component" value="Unassembled WGS sequence"/>
</dbReference>
<organism evidence="8 9">
    <name type="scientific">Pseudoloma neurophilia</name>
    <dbReference type="NCBI Taxonomy" id="146866"/>
    <lineage>
        <taxon>Eukaryota</taxon>
        <taxon>Fungi</taxon>
        <taxon>Fungi incertae sedis</taxon>
        <taxon>Microsporidia</taxon>
        <taxon>Pseudoloma</taxon>
    </lineage>
</organism>
<dbReference type="InterPro" id="IPR027417">
    <property type="entry name" value="P-loop_NTPase"/>
</dbReference>
<dbReference type="Gene3D" id="3.40.50.300">
    <property type="entry name" value="P-loop containing nucleotide triphosphate hydrolases"/>
    <property type="match status" value="3"/>
</dbReference>
<dbReference type="CDD" id="cd17917">
    <property type="entry name" value="DEXHc_RHA-like"/>
    <property type="match status" value="1"/>
</dbReference>
<dbReference type="PANTHER" id="PTHR18934">
    <property type="entry name" value="ATP-DEPENDENT RNA HELICASE"/>
    <property type="match status" value="1"/>
</dbReference>
<feature type="compositionally biased region" description="Basic and acidic residues" evidence="5">
    <location>
        <begin position="235"/>
        <end position="347"/>
    </location>
</feature>
<keyword evidence="4" id="KW-0067">ATP-binding</keyword>
<keyword evidence="9" id="KW-1185">Reference proteome</keyword>
<dbReference type="GO" id="GO:0003723">
    <property type="term" value="F:RNA binding"/>
    <property type="evidence" value="ECO:0007669"/>
    <property type="project" value="TreeGrafter"/>
</dbReference>
<reference evidence="8 9" key="1">
    <citation type="submission" date="2015-07" db="EMBL/GenBank/DDBJ databases">
        <title>The genome of Pseudoloma neurophilia, a relevant intracellular parasite of the zebrafish.</title>
        <authorList>
            <person name="Ndikumana S."/>
            <person name="Pelin A."/>
            <person name="Sanders J."/>
            <person name="Corradi N."/>
        </authorList>
    </citation>
    <scope>NUCLEOTIDE SEQUENCE [LARGE SCALE GENOMIC DNA]</scope>
    <source>
        <strain evidence="8 9">MK1</strain>
    </source>
</reference>
<dbReference type="OrthoDB" id="10253254at2759"/>
<keyword evidence="1" id="KW-0547">Nucleotide-binding</keyword>
<dbReference type="GO" id="GO:0005524">
    <property type="term" value="F:ATP binding"/>
    <property type="evidence" value="ECO:0007669"/>
    <property type="project" value="UniProtKB-KW"/>
</dbReference>
<dbReference type="SMART" id="SM00487">
    <property type="entry name" value="DEXDc"/>
    <property type="match status" value="1"/>
</dbReference>
<dbReference type="PROSITE" id="PS51192">
    <property type="entry name" value="HELICASE_ATP_BIND_1"/>
    <property type="match status" value="1"/>
</dbReference>
<dbReference type="PANTHER" id="PTHR18934:SF99">
    <property type="entry name" value="ATP-DEPENDENT RNA HELICASE DHX37-RELATED"/>
    <property type="match status" value="1"/>
</dbReference>
<dbReference type="PROSITE" id="PS51194">
    <property type="entry name" value="HELICASE_CTER"/>
    <property type="match status" value="1"/>
</dbReference>
<dbReference type="GO" id="GO:0016787">
    <property type="term" value="F:hydrolase activity"/>
    <property type="evidence" value="ECO:0007669"/>
    <property type="project" value="UniProtKB-KW"/>
</dbReference>
<comment type="caution">
    <text evidence="8">The sequence shown here is derived from an EMBL/GenBank/DDBJ whole genome shotgun (WGS) entry which is preliminary data.</text>
</comment>
<dbReference type="VEuPathDB" id="MicrosporidiaDB:M153_1100052968"/>
<feature type="domain" description="Helicase ATP-binding" evidence="6">
    <location>
        <begin position="9"/>
        <end position="157"/>
    </location>
</feature>
<gene>
    <name evidence="8" type="ORF">M153_1100052968</name>
</gene>
<dbReference type="GO" id="GO:0004386">
    <property type="term" value="F:helicase activity"/>
    <property type="evidence" value="ECO:0007669"/>
    <property type="project" value="UniProtKB-KW"/>
</dbReference>
<dbReference type="InterPro" id="IPR011545">
    <property type="entry name" value="DEAD/DEAH_box_helicase_dom"/>
</dbReference>
<dbReference type="Pfam" id="PF00271">
    <property type="entry name" value="Helicase_C"/>
    <property type="match status" value="1"/>
</dbReference>
<evidence type="ECO:0000256" key="5">
    <source>
        <dbReference type="SAM" id="MobiDB-lite"/>
    </source>
</evidence>
<protein>
    <submittedName>
        <fullName evidence="8">DEAH-box RNA helicase</fullName>
    </submittedName>
</protein>
<evidence type="ECO:0000313" key="9">
    <source>
        <dbReference type="Proteomes" id="UP000051530"/>
    </source>
</evidence>
<name>A0A0R0M179_9MICR</name>
<dbReference type="Gene3D" id="1.20.120.1080">
    <property type="match status" value="1"/>
</dbReference>
<evidence type="ECO:0000259" key="6">
    <source>
        <dbReference type="PROSITE" id="PS51192"/>
    </source>
</evidence>
<dbReference type="SUPFAM" id="SSF52540">
    <property type="entry name" value="P-loop containing nucleoside triphosphate hydrolases"/>
    <property type="match status" value="1"/>
</dbReference>